<comment type="caution">
    <text evidence="1">The sequence shown here is derived from an EMBL/GenBank/DDBJ whole genome shotgun (WGS) entry which is preliminary data.</text>
</comment>
<evidence type="ECO:0000313" key="1">
    <source>
        <dbReference type="EMBL" id="KGR81587.1"/>
    </source>
</evidence>
<proteinExistence type="predicted"/>
<dbReference type="AlphaFoldDB" id="A0A0A3J3G3"/>
<dbReference type="EMBL" id="JPVP01000060">
    <property type="protein sequence ID" value="KGR81587.1"/>
    <property type="molecule type" value="Genomic_DNA"/>
</dbReference>
<protein>
    <recommendedName>
        <fullName evidence="3">Competence protein ComG</fullName>
    </recommendedName>
</protein>
<organism evidence="1 2">
    <name type="scientific">Lysinibacillus odysseyi 34hs-1 = NBRC 100172</name>
    <dbReference type="NCBI Taxonomy" id="1220589"/>
    <lineage>
        <taxon>Bacteria</taxon>
        <taxon>Bacillati</taxon>
        <taxon>Bacillota</taxon>
        <taxon>Bacilli</taxon>
        <taxon>Bacillales</taxon>
        <taxon>Bacillaceae</taxon>
        <taxon>Lysinibacillus</taxon>
    </lineage>
</organism>
<name>A0A0A3J3G3_9BACI</name>
<dbReference type="InterPro" id="IPR016785">
    <property type="entry name" value="ComGD"/>
</dbReference>
<gene>
    <name evidence="1" type="ORF">CD32_19730</name>
</gene>
<sequence>MLVLLILMVVIAVVMSFSYSQWKEAQYEQAIEKFKLTLHQAQMTAIQEQAVVNVHITEKKYVKVSRSSFNYDTTWEIPDGMTINIYTKKTFITFTSSGHVRELGKVEFLLPDRKIAYSINMSKGRLRLIE</sequence>
<keyword evidence="2" id="KW-1185">Reference proteome</keyword>
<dbReference type="Proteomes" id="UP000030437">
    <property type="component" value="Unassembled WGS sequence"/>
</dbReference>
<dbReference type="PIRSF" id="PIRSF021292">
    <property type="entry name" value="Competence_ComGD"/>
    <property type="match status" value="1"/>
</dbReference>
<dbReference type="STRING" id="1220589.CD32_19730"/>
<accession>A0A0A3J3G3</accession>
<dbReference type="GO" id="GO:0030420">
    <property type="term" value="P:establishment of competence for transformation"/>
    <property type="evidence" value="ECO:0007669"/>
    <property type="project" value="InterPro"/>
</dbReference>
<evidence type="ECO:0000313" key="2">
    <source>
        <dbReference type="Proteomes" id="UP000030437"/>
    </source>
</evidence>
<reference evidence="1 2" key="1">
    <citation type="submission" date="2014-02" db="EMBL/GenBank/DDBJ databases">
        <title>Draft genome sequence of Lysinibacillus odysseyi NBRC 100172.</title>
        <authorList>
            <person name="Zhang F."/>
            <person name="Wang G."/>
            <person name="Zhang L."/>
        </authorList>
    </citation>
    <scope>NUCLEOTIDE SEQUENCE [LARGE SCALE GENOMIC DNA]</scope>
    <source>
        <strain evidence="1 2">NBRC 100172</strain>
    </source>
</reference>
<evidence type="ECO:0008006" key="3">
    <source>
        <dbReference type="Google" id="ProtNLM"/>
    </source>
</evidence>